<feature type="transmembrane region" description="Helical" evidence="1">
    <location>
        <begin position="40"/>
        <end position="61"/>
    </location>
</feature>
<evidence type="ECO:0000313" key="4">
    <source>
        <dbReference type="Proteomes" id="UP000308917"/>
    </source>
</evidence>
<feature type="transmembrane region" description="Helical" evidence="1">
    <location>
        <begin position="181"/>
        <end position="204"/>
    </location>
</feature>
<dbReference type="Pfam" id="PF01757">
    <property type="entry name" value="Acyl_transf_3"/>
    <property type="match status" value="1"/>
</dbReference>
<evidence type="ECO:0000256" key="1">
    <source>
        <dbReference type="SAM" id="Phobius"/>
    </source>
</evidence>
<dbReference type="PANTHER" id="PTHR37312:SF1">
    <property type="entry name" value="MEMBRANE-BOUND ACYLTRANSFERASE YKRP-RELATED"/>
    <property type="match status" value="1"/>
</dbReference>
<keyword evidence="1" id="KW-0472">Membrane</keyword>
<feature type="transmembrane region" description="Helical" evidence="1">
    <location>
        <begin position="254"/>
        <end position="275"/>
    </location>
</feature>
<dbReference type="EMBL" id="STFG01000002">
    <property type="protein sequence ID" value="THU04581.1"/>
    <property type="molecule type" value="Genomic_DNA"/>
</dbReference>
<dbReference type="PANTHER" id="PTHR37312">
    <property type="entry name" value="MEMBRANE-BOUND ACYLTRANSFERASE YKRP-RELATED"/>
    <property type="match status" value="1"/>
</dbReference>
<dbReference type="InterPro" id="IPR052734">
    <property type="entry name" value="Nod_factor_acetyltransferase"/>
</dbReference>
<evidence type="ECO:0000313" key="3">
    <source>
        <dbReference type="EMBL" id="THU04581.1"/>
    </source>
</evidence>
<dbReference type="RefSeq" id="WP_136572477.1">
    <property type="nucleotide sequence ID" value="NZ_STFG01000002.1"/>
</dbReference>
<protein>
    <recommendedName>
        <fullName evidence="2">Acyltransferase 3 domain-containing protein</fullName>
    </recommendedName>
</protein>
<reference evidence="3" key="2">
    <citation type="submission" date="2019-04" db="EMBL/GenBank/DDBJ databases">
        <authorList>
            <person name="Wang Y.-X."/>
        </authorList>
    </citation>
    <scope>NUCLEOTIDE SEQUENCE</scope>
    <source>
        <strain evidence="3">2-bin</strain>
    </source>
</reference>
<feature type="transmembrane region" description="Helical" evidence="1">
    <location>
        <begin position="68"/>
        <end position="92"/>
    </location>
</feature>
<sequence>MTQRNKHLDAAKGVLVFLVLLGHVLHYSRQVPILDVLYRWLYLFHMPAFVFLSGMVSSSILDSRRARALLFSVLLPFLVHQAVQSGLLAYLIHKPWQWALSQPVWAMWYLSSLLCWRLMLPLLAQLKYPLFVSVAIALLAGLDAEIGTAWSLSRTFGFLPFFVAGYLWGQRSEKLSLPSLHWGWAVMGLSALLLVAVLTRHASISWWYWFVGYSALGASATTGMLYRALLLLCGAVGVVSILSLVGAIKDVNRLAVLGAASITPYLLHMYVIVVADHVGMGGWIASLPAAIGVAVVVCCTMLLTWVLAQVGRKFPGFCDFSWLERHAVTQVFFRMR</sequence>
<comment type="caution">
    <text evidence="3">The sequence shown here is derived from an EMBL/GenBank/DDBJ whole genome shotgun (WGS) entry which is preliminary data.</text>
</comment>
<feature type="transmembrane region" description="Helical" evidence="1">
    <location>
        <begin position="128"/>
        <end position="146"/>
    </location>
</feature>
<accession>A0A4S8FC52</accession>
<dbReference type="AlphaFoldDB" id="A0A4S8FC52"/>
<feature type="transmembrane region" description="Helical" evidence="1">
    <location>
        <begin position="224"/>
        <end position="247"/>
    </location>
</feature>
<keyword evidence="1" id="KW-1133">Transmembrane helix</keyword>
<keyword evidence="1" id="KW-0812">Transmembrane</keyword>
<keyword evidence="4" id="KW-1185">Reference proteome</keyword>
<feature type="transmembrane region" description="Helical" evidence="1">
    <location>
        <begin position="98"/>
        <end position="116"/>
    </location>
</feature>
<feature type="transmembrane region" description="Helical" evidence="1">
    <location>
        <begin position="281"/>
        <end position="307"/>
    </location>
</feature>
<dbReference type="Proteomes" id="UP000308917">
    <property type="component" value="Unassembled WGS sequence"/>
</dbReference>
<evidence type="ECO:0000259" key="2">
    <source>
        <dbReference type="Pfam" id="PF01757"/>
    </source>
</evidence>
<proteinExistence type="predicted"/>
<feature type="transmembrane region" description="Helical" evidence="1">
    <location>
        <begin position="152"/>
        <end position="169"/>
    </location>
</feature>
<feature type="domain" description="Acyltransferase 3" evidence="2">
    <location>
        <begin position="7"/>
        <end position="305"/>
    </location>
</feature>
<dbReference type="InterPro" id="IPR002656">
    <property type="entry name" value="Acyl_transf_3_dom"/>
</dbReference>
<dbReference type="OrthoDB" id="9814956at2"/>
<reference evidence="3" key="1">
    <citation type="journal article" date="2015" name="Antonie Van Leeuwenhoek">
        <title>Lampropedia puyangensis sp. nov., isolated from symptomatic bark of Populus ? euramericana canker and emended description of Lampropedia hyalina (Ehrenberg 1832) Lee et al. 2004.</title>
        <authorList>
            <person name="Li Y."/>
            <person name="Wang T."/>
            <person name="Piao C.G."/>
            <person name="Wang L.F."/>
            <person name="Tian G.Z."/>
            <person name="Zhu T.H."/>
            <person name="Guo M.W."/>
        </authorList>
    </citation>
    <scope>NUCLEOTIDE SEQUENCE [LARGE SCALE GENOMIC DNA]</scope>
    <source>
        <strain evidence="3">2-bin</strain>
    </source>
</reference>
<organism evidence="3 4">
    <name type="scientific">Lampropedia puyangensis</name>
    <dbReference type="NCBI Taxonomy" id="1330072"/>
    <lineage>
        <taxon>Bacteria</taxon>
        <taxon>Pseudomonadati</taxon>
        <taxon>Pseudomonadota</taxon>
        <taxon>Betaproteobacteria</taxon>
        <taxon>Burkholderiales</taxon>
        <taxon>Comamonadaceae</taxon>
        <taxon>Lampropedia</taxon>
    </lineage>
</organism>
<gene>
    <name evidence="3" type="ORF">E9531_04150</name>
</gene>
<name>A0A4S8FC52_9BURK</name>
<dbReference type="GO" id="GO:0016747">
    <property type="term" value="F:acyltransferase activity, transferring groups other than amino-acyl groups"/>
    <property type="evidence" value="ECO:0007669"/>
    <property type="project" value="InterPro"/>
</dbReference>